<proteinExistence type="predicted"/>
<dbReference type="EMBL" id="UFSP01000001">
    <property type="protein sequence ID" value="SSY94006.1"/>
    <property type="molecule type" value="Genomic_DNA"/>
</dbReference>
<protein>
    <submittedName>
        <fullName evidence="1">Uncharacterized protein</fullName>
    </submittedName>
</protein>
<dbReference type="AlphaFoldDB" id="A0A336N3I9"/>
<sequence length="63" mass="7217">MAKYLVRLDCTVEFAIEAENMQQAMDACDLNNNDLTQMAHIITEVYDVIEVEPVPSKGDEYYD</sequence>
<evidence type="ECO:0000313" key="1">
    <source>
        <dbReference type="EMBL" id="SSY94006.1"/>
    </source>
</evidence>
<dbReference type="GeneID" id="49634793"/>
<name>A0A336N3I9_AGGAP</name>
<evidence type="ECO:0000313" key="2">
    <source>
        <dbReference type="Proteomes" id="UP000253728"/>
    </source>
</evidence>
<accession>A0A336N3I9</accession>
<dbReference type="Proteomes" id="UP000253728">
    <property type="component" value="Unassembled WGS sequence"/>
</dbReference>
<dbReference type="RefSeq" id="WP_032995457.1">
    <property type="nucleotide sequence ID" value="NZ_MAQF01000009.1"/>
</dbReference>
<gene>
    <name evidence="1" type="ORF">NCTC5908_00656</name>
</gene>
<reference evidence="1 2" key="1">
    <citation type="submission" date="2018-06" db="EMBL/GenBank/DDBJ databases">
        <authorList>
            <consortium name="Pathogen Informatics"/>
            <person name="Doyle S."/>
        </authorList>
    </citation>
    <scope>NUCLEOTIDE SEQUENCE [LARGE SCALE GENOMIC DNA]</scope>
    <source>
        <strain evidence="1 2">NCTC5908</strain>
    </source>
</reference>
<organism evidence="1 2">
    <name type="scientific">Aggregatibacter aphrophilus</name>
    <name type="common">Haemophilus aphrophilus</name>
    <dbReference type="NCBI Taxonomy" id="732"/>
    <lineage>
        <taxon>Bacteria</taxon>
        <taxon>Pseudomonadati</taxon>
        <taxon>Pseudomonadota</taxon>
        <taxon>Gammaproteobacteria</taxon>
        <taxon>Pasteurellales</taxon>
        <taxon>Pasteurellaceae</taxon>
        <taxon>Aggregatibacter</taxon>
    </lineage>
</organism>